<evidence type="ECO:0000313" key="1">
    <source>
        <dbReference type="EMBL" id="KAI4588335.1"/>
    </source>
</evidence>
<dbReference type="Proteomes" id="UP001057279">
    <property type="component" value="Linkage Group LG02"/>
</dbReference>
<comment type="caution">
    <text evidence="1">The sequence shown here is derived from an EMBL/GenBank/DDBJ whole genome shotgun (WGS) entry which is preliminary data.</text>
</comment>
<accession>A0ACB9VEU3</accession>
<proteinExistence type="predicted"/>
<gene>
    <name evidence="1" type="ORF">MJG53_002743</name>
</gene>
<name>A0ACB9VEU3_9CETA</name>
<organism evidence="1 2">
    <name type="scientific">Ovis ammon polii x Ovis aries</name>
    <dbReference type="NCBI Taxonomy" id="2918886"/>
    <lineage>
        <taxon>Eukaryota</taxon>
        <taxon>Metazoa</taxon>
        <taxon>Chordata</taxon>
        <taxon>Craniata</taxon>
        <taxon>Vertebrata</taxon>
        <taxon>Euteleostomi</taxon>
        <taxon>Mammalia</taxon>
        <taxon>Eutheria</taxon>
        <taxon>Laurasiatheria</taxon>
        <taxon>Artiodactyla</taxon>
        <taxon>Ruminantia</taxon>
        <taxon>Pecora</taxon>
        <taxon>Bovidae</taxon>
        <taxon>Caprinae</taxon>
        <taxon>Ovis</taxon>
    </lineage>
</organism>
<protein>
    <submittedName>
        <fullName evidence="1">Uncharacterized protein</fullName>
    </submittedName>
</protein>
<reference evidence="1" key="1">
    <citation type="submission" date="2022-03" db="EMBL/GenBank/DDBJ databases">
        <title>Genomic analyses of argali, domestic sheep and their hybrids provide insights into chromosomal evolution, heterosis and genetic basis of agronomic traits.</title>
        <authorList>
            <person name="Li M."/>
        </authorList>
    </citation>
    <scope>NUCLEOTIDE SEQUENCE</scope>
    <source>
        <strain evidence="1">F1 hybrid</strain>
    </source>
</reference>
<dbReference type="EMBL" id="CM043027">
    <property type="protein sequence ID" value="KAI4588335.1"/>
    <property type="molecule type" value="Genomic_DNA"/>
</dbReference>
<evidence type="ECO:0000313" key="2">
    <source>
        <dbReference type="Proteomes" id="UP001057279"/>
    </source>
</evidence>
<keyword evidence="2" id="KW-1185">Reference proteome</keyword>
<sequence>MLGQREDYGNMVSPLKNPTAKLSLLVVHGLIWLCSHPESIDREFNDSAASEMFIFHNGGVQILCKYPDTVRQFKMQLLKGDNVLCDLTKIKGSEDTLSTKNLNVCKFQLSNNSVSFFLYNLDSSYASYYICKLSIFDPPPFQVDILSREYLNIYESQLCCQLKFWLPIGCAAFVIVCVFGCVLMFWLTKKKYPTSVHDPNSEYMFMAAVNTAKKPAPTDAELLGARAVTLSPSDPQCVSQYLPQAQVQGRYSRSHKLESLCEYNECHLCGKNFSHFPNLTVLKCTSVGVKSYKFIEVDSFKIKGCDNKISHDEGQASRQHDSADGEHV</sequence>